<dbReference type="EMBL" id="WIXE01023791">
    <property type="protein sequence ID" value="KAK5966176.1"/>
    <property type="molecule type" value="Genomic_DNA"/>
</dbReference>
<comment type="caution">
    <text evidence="1">The sequence shown here is derived from an EMBL/GenBank/DDBJ whole genome shotgun (WGS) entry which is preliminary data.</text>
</comment>
<organism evidence="1 2">
    <name type="scientific">Trichostrongylus colubriformis</name>
    <name type="common">Black scour worm</name>
    <dbReference type="NCBI Taxonomy" id="6319"/>
    <lineage>
        <taxon>Eukaryota</taxon>
        <taxon>Metazoa</taxon>
        <taxon>Ecdysozoa</taxon>
        <taxon>Nematoda</taxon>
        <taxon>Chromadorea</taxon>
        <taxon>Rhabditida</taxon>
        <taxon>Rhabditina</taxon>
        <taxon>Rhabditomorpha</taxon>
        <taxon>Strongyloidea</taxon>
        <taxon>Trichostrongylidae</taxon>
        <taxon>Trichostrongylus</taxon>
    </lineage>
</organism>
<feature type="non-terminal residue" evidence="1">
    <location>
        <position position="1"/>
    </location>
</feature>
<evidence type="ECO:0000313" key="1">
    <source>
        <dbReference type="EMBL" id="KAK5966176.1"/>
    </source>
</evidence>
<accession>A0AAN8EQC8</accession>
<keyword evidence="2" id="KW-1185">Reference proteome</keyword>
<sequence length="170" mass="19236">DIPSSHWAYSDQQFNHKPVTGSVIMAMDGYVDVPVVAKYSVLCTFGNPSELRTRKDNSIACDKAARFHRGTGKCYCLIPESDCKHKDTVIYDRYPLGLACLSCESYAEQRSVVFMVSSGAFVQERGWRQQLKFITELLRHVENVRTAVVVIGCPSYVDLPMDTYKPDELR</sequence>
<protein>
    <submittedName>
        <fullName evidence="1">Uncharacterized protein</fullName>
    </submittedName>
</protein>
<dbReference type="Proteomes" id="UP001331761">
    <property type="component" value="Unassembled WGS sequence"/>
</dbReference>
<reference evidence="1 2" key="1">
    <citation type="submission" date="2019-10" db="EMBL/GenBank/DDBJ databases">
        <title>Assembly and Annotation for the nematode Trichostrongylus colubriformis.</title>
        <authorList>
            <person name="Martin J."/>
        </authorList>
    </citation>
    <scope>NUCLEOTIDE SEQUENCE [LARGE SCALE GENOMIC DNA]</scope>
    <source>
        <strain evidence="1">G859</strain>
        <tissue evidence="1">Whole worm</tissue>
    </source>
</reference>
<dbReference type="AlphaFoldDB" id="A0AAN8EQC8"/>
<gene>
    <name evidence="1" type="ORF">GCK32_018669</name>
</gene>
<evidence type="ECO:0000313" key="2">
    <source>
        <dbReference type="Proteomes" id="UP001331761"/>
    </source>
</evidence>
<name>A0AAN8EQC8_TRICO</name>
<proteinExistence type="predicted"/>